<name>A0A5J9W0F0_9POAL</name>
<feature type="transmembrane region" description="Helical" evidence="1">
    <location>
        <begin position="273"/>
        <end position="293"/>
    </location>
</feature>
<organism evidence="3 4">
    <name type="scientific">Eragrostis curvula</name>
    <name type="common">weeping love grass</name>
    <dbReference type="NCBI Taxonomy" id="38414"/>
    <lineage>
        <taxon>Eukaryota</taxon>
        <taxon>Viridiplantae</taxon>
        <taxon>Streptophyta</taxon>
        <taxon>Embryophyta</taxon>
        <taxon>Tracheophyta</taxon>
        <taxon>Spermatophyta</taxon>
        <taxon>Magnoliopsida</taxon>
        <taxon>Liliopsida</taxon>
        <taxon>Poales</taxon>
        <taxon>Poaceae</taxon>
        <taxon>PACMAD clade</taxon>
        <taxon>Chloridoideae</taxon>
        <taxon>Eragrostideae</taxon>
        <taxon>Eragrostidinae</taxon>
        <taxon>Eragrostis</taxon>
    </lineage>
</organism>
<keyword evidence="1" id="KW-1133">Transmembrane helix</keyword>
<dbReference type="InterPro" id="IPR025315">
    <property type="entry name" value="DUF4220"/>
</dbReference>
<keyword evidence="1" id="KW-0472">Membrane</keyword>
<comment type="caution">
    <text evidence="3">The sequence shown here is derived from an EMBL/GenBank/DDBJ whole genome shotgun (WGS) entry which is preliminary data.</text>
</comment>
<sequence>MGGSGKAADLWKEWGVQALVLFSFSLQVTLLVLAEFRHRVDSSVLRFFTWSAYQLADVTAIYVLGHMSVISRSPDHELLAFWAPFLLMHLGGQDNITSYAIEDNQLWLRHLQTFALQAAAAAYVIYVSSIFHSEPLLQAATIIMFVVGAVKYGERVWALRCASGSALGNNYQAIETSGDFDIHKILHPTSRSATEDILFLGHELLGVAKDFLKGPVPYSLKFVFWEDVGDDVSQELWGGREFHLDEDQAYDVAEMQVSLMYDVFHTKAESQCCCIRIVSSVGTAVALSLLFPLLSGGTSDRHNDGGYNRVDVVITYVLSMGAAVLEALSLLRFIFSSFNWYQYERKRKEQDLPIGCAARCLLWLVGGPNEESILRSIERLRDLKTRTGSLVITSLRRLVHAADRRRRHSWSRSMGQHNLLQVCARSKTNWSSKAARRMGVEDWWNTMASSWSVPVSPLIEQLVMKQVLESCDHIHSPQSQAAFEWKSQQQVYNDLHLSIDHDKLSLEESILAWHIATDLYLRWYKKNQPEATSGICKQQDELAQGVEALSNYMLFLVAARPHMLPPPANRNAYVQMCYILTVLKYSSSEDLADTLRRFGSALNTGSEFEFPVPSGGMSEFRWRSLDTNAALVVGCKLAAKLISGEESSAGSLELIGKLWAEMLCYVGNRCSAYAHAKQLSDGGELLTVAAFLVEYSKRDMIRASTDASLVPSEWTNDEEA</sequence>
<feature type="transmembrane region" description="Helical" evidence="1">
    <location>
        <begin position="313"/>
        <end position="335"/>
    </location>
</feature>
<evidence type="ECO:0000256" key="1">
    <source>
        <dbReference type="SAM" id="Phobius"/>
    </source>
</evidence>
<evidence type="ECO:0000313" key="4">
    <source>
        <dbReference type="Proteomes" id="UP000324897"/>
    </source>
</evidence>
<feature type="transmembrane region" description="Helical" evidence="1">
    <location>
        <begin position="79"/>
        <end position="101"/>
    </location>
</feature>
<evidence type="ECO:0000313" key="3">
    <source>
        <dbReference type="EMBL" id="TVU41373.1"/>
    </source>
</evidence>
<evidence type="ECO:0000259" key="2">
    <source>
        <dbReference type="Pfam" id="PF13968"/>
    </source>
</evidence>
<feature type="transmembrane region" description="Helical" evidence="1">
    <location>
        <begin position="113"/>
        <end position="131"/>
    </location>
</feature>
<dbReference type="InterPro" id="IPR007658">
    <property type="entry name" value="DUF594"/>
</dbReference>
<proteinExistence type="predicted"/>
<dbReference type="EMBL" id="RWGY01000007">
    <property type="protein sequence ID" value="TVU41373.1"/>
    <property type="molecule type" value="Genomic_DNA"/>
</dbReference>
<feature type="transmembrane region" description="Helical" evidence="1">
    <location>
        <begin position="137"/>
        <end position="153"/>
    </location>
</feature>
<keyword evidence="1" id="KW-0812">Transmembrane</keyword>
<dbReference type="Pfam" id="PF13968">
    <property type="entry name" value="DUF4220"/>
    <property type="match status" value="1"/>
</dbReference>
<keyword evidence="4" id="KW-1185">Reference proteome</keyword>
<protein>
    <recommendedName>
        <fullName evidence="2">DUF4220 domain-containing protein</fullName>
    </recommendedName>
</protein>
<dbReference type="AlphaFoldDB" id="A0A5J9W0F0"/>
<reference evidence="3 4" key="1">
    <citation type="journal article" date="2019" name="Sci. Rep.">
        <title>A high-quality genome of Eragrostis curvula grass provides insights into Poaceae evolution and supports new strategies to enhance forage quality.</title>
        <authorList>
            <person name="Carballo J."/>
            <person name="Santos B.A.C.M."/>
            <person name="Zappacosta D."/>
            <person name="Garbus I."/>
            <person name="Selva J.P."/>
            <person name="Gallo C.A."/>
            <person name="Diaz A."/>
            <person name="Albertini E."/>
            <person name="Caccamo M."/>
            <person name="Echenique V."/>
        </authorList>
    </citation>
    <scope>NUCLEOTIDE SEQUENCE [LARGE SCALE GENOMIC DNA]</scope>
    <source>
        <strain evidence="4">cv. Victoria</strain>
        <tissue evidence="3">Leaf</tissue>
    </source>
</reference>
<feature type="transmembrane region" description="Helical" evidence="1">
    <location>
        <begin position="45"/>
        <end position="67"/>
    </location>
</feature>
<dbReference type="Gramene" id="TVU41373">
    <property type="protein sequence ID" value="TVU41373"/>
    <property type="gene ID" value="EJB05_14881"/>
</dbReference>
<dbReference type="OrthoDB" id="690515at2759"/>
<accession>A0A5J9W0F0</accession>
<gene>
    <name evidence="3" type="ORF">EJB05_14881</name>
</gene>
<dbReference type="PANTHER" id="PTHR31325">
    <property type="entry name" value="OS01G0798800 PROTEIN-RELATED"/>
    <property type="match status" value="1"/>
</dbReference>
<feature type="domain" description="DUF4220" evidence="2">
    <location>
        <begin position="50"/>
        <end position="421"/>
    </location>
</feature>
<dbReference type="Pfam" id="PF04578">
    <property type="entry name" value="DUF594"/>
    <property type="match status" value="1"/>
</dbReference>
<dbReference type="Proteomes" id="UP000324897">
    <property type="component" value="Chromosome 4"/>
</dbReference>
<feature type="transmembrane region" description="Helical" evidence="1">
    <location>
        <begin position="14"/>
        <end position="33"/>
    </location>
</feature>
<feature type="non-terminal residue" evidence="3">
    <location>
        <position position="1"/>
    </location>
</feature>